<accession>A0A7G9W8L6</accession>
<proteinExistence type="predicted"/>
<dbReference type="RefSeq" id="WP_213165392.1">
    <property type="nucleotide sequence ID" value="NZ_CP058559.1"/>
</dbReference>
<keyword evidence="2" id="KW-1185">Reference proteome</keyword>
<evidence type="ECO:0008006" key="3">
    <source>
        <dbReference type="Google" id="ProtNLM"/>
    </source>
</evidence>
<protein>
    <recommendedName>
        <fullName evidence="3">MazG-like family protein</fullName>
    </recommendedName>
</protein>
<evidence type="ECO:0000313" key="2">
    <source>
        <dbReference type="Proteomes" id="UP000516160"/>
    </source>
</evidence>
<sequence length="102" mass="11683">MVGKQEKVDIIKNISSIEALKIKILGGITNVFDSLYKGKEEQVLDYIAGIMVSLYCLSKRIGFSFRKLDQKFTEKVNTINTNQTEFEEDINELKQYLSVRGD</sequence>
<name>A0A7G9W8L6_ALKCA</name>
<dbReference type="InterPro" id="IPR025984">
    <property type="entry name" value="DCTPP"/>
</dbReference>
<dbReference type="AlphaFoldDB" id="A0A7G9W8L6"/>
<dbReference type="EMBL" id="CP058559">
    <property type="protein sequence ID" value="QNO15028.1"/>
    <property type="molecule type" value="Genomic_DNA"/>
</dbReference>
<dbReference type="GO" id="GO:0009143">
    <property type="term" value="P:nucleoside triphosphate catabolic process"/>
    <property type="evidence" value="ECO:0007669"/>
    <property type="project" value="InterPro"/>
</dbReference>
<gene>
    <name evidence="1" type="ORF">HYG86_09735</name>
</gene>
<dbReference type="GO" id="GO:0047429">
    <property type="term" value="F:nucleoside triphosphate diphosphatase activity"/>
    <property type="evidence" value="ECO:0007669"/>
    <property type="project" value="InterPro"/>
</dbReference>
<dbReference type="KEGG" id="acae:HYG86_09735"/>
<reference evidence="1 2" key="1">
    <citation type="submission" date="2020-07" db="EMBL/GenBank/DDBJ databases">
        <title>Alkalicella. sp. LB2 genome.</title>
        <authorList>
            <person name="Postec A."/>
            <person name="Quemeneur M."/>
        </authorList>
    </citation>
    <scope>NUCLEOTIDE SEQUENCE [LARGE SCALE GENOMIC DNA]</scope>
    <source>
        <strain evidence="1 2">LB2</strain>
    </source>
</reference>
<dbReference type="Proteomes" id="UP000516160">
    <property type="component" value="Chromosome"/>
</dbReference>
<evidence type="ECO:0000313" key="1">
    <source>
        <dbReference type="EMBL" id="QNO15028.1"/>
    </source>
</evidence>
<dbReference type="Pfam" id="PF12643">
    <property type="entry name" value="MazG-like"/>
    <property type="match status" value="1"/>
</dbReference>
<organism evidence="1 2">
    <name type="scientific">Alkalicella caledoniensis</name>
    <dbReference type="NCBI Taxonomy" id="2731377"/>
    <lineage>
        <taxon>Bacteria</taxon>
        <taxon>Bacillati</taxon>
        <taxon>Bacillota</taxon>
        <taxon>Clostridia</taxon>
        <taxon>Eubacteriales</taxon>
        <taxon>Proteinivoracaceae</taxon>
        <taxon>Alkalicella</taxon>
    </lineage>
</organism>